<protein>
    <submittedName>
        <fullName evidence="2">Uncharacterized protein</fullName>
    </submittedName>
</protein>
<reference evidence="2" key="1">
    <citation type="journal article" date="2015" name="Nature">
        <title>Complex archaea that bridge the gap between prokaryotes and eukaryotes.</title>
        <authorList>
            <person name="Spang A."/>
            <person name="Saw J.H."/>
            <person name="Jorgensen S.L."/>
            <person name="Zaremba-Niedzwiedzka K."/>
            <person name="Martijn J."/>
            <person name="Lind A.E."/>
            <person name="van Eijk R."/>
            <person name="Schleper C."/>
            <person name="Guy L."/>
            <person name="Ettema T.J."/>
        </authorList>
    </citation>
    <scope>NUCLEOTIDE SEQUENCE</scope>
</reference>
<proteinExistence type="predicted"/>
<accession>A0A0F8Y218</accession>
<dbReference type="EMBL" id="LAZR01055882">
    <property type="protein sequence ID" value="KKK75402.1"/>
    <property type="molecule type" value="Genomic_DNA"/>
</dbReference>
<evidence type="ECO:0000313" key="2">
    <source>
        <dbReference type="EMBL" id="KKK75402.1"/>
    </source>
</evidence>
<gene>
    <name evidence="2" type="ORF">LCGC14_2874060</name>
</gene>
<sequence length="43" mass="4640">MAVTVTFYSDDSPGATTVDGDVRRSFEDQPPDIIETYSAINTG</sequence>
<feature type="region of interest" description="Disordered" evidence="1">
    <location>
        <begin position="1"/>
        <end position="27"/>
    </location>
</feature>
<comment type="caution">
    <text evidence="2">The sequence shown here is derived from an EMBL/GenBank/DDBJ whole genome shotgun (WGS) entry which is preliminary data.</text>
</comment>
<dbReference type="AlphaFoldDB" id="A0A0F8Y218"/>
<name>A0A0F8Y218_9ZZZZ</name>
<organism evidence="2">
    <name type="scientific">marine sediment metagenome</name>
    <dbReference type="NCBI Taxonomy" id="412755"/>
    <lineage>
        <taxon>unclassified sequences</taxon>
        <taxon>metagenomes</taxon>
        <taxon>ecological metagenomes</taxon>
    </lineage>
</organism>
<feature type="non-terminal residue" evidence="2">
    <location>
        <position position="43"/>
    </location>
</feature>
<evidence type="ECO:0000256" key="1">
    <source>
        <dbReference type="SAM" id="MobiDB-lite"/>
    </source>
</evidence>